<reference evidence="3" key="1">
    <citation type="submission" date="2020-12" db="UniProtKB">
        <authorList>
            <consortium name="WormBaseParasite"/>
        </authorList>
    </citation>
    <scope>IDENTIFICATION</scope>
    <source>
        <strain evidence="3">MHco3</strain>
    </source>
</reference>
<name>A0A7I4YC00_HAECO</name>
<sequence>MEAHVYQQNEDPGSEVFRRQSISDGSSPSTQGTTSPFDLRTTSSQGDRPREAELPRRISSLRNTQDPKRTVKALQAAYAKLVKRTERAESIADSEGPDELRTSSRNNCPQQGSENKFSRASRTKGKKTPDTRPAGV</sequence>
<evidence type="ECO:0000313" key="3">
    <source>
        <dbReference type="WBParaSite" id="HCON_00079340-00001"/>
    </source>
</evidence>
<evidence type="ECO:0000313" key="2">
    <source>
        <dbReference type="Proteomes" id="UP000025227"/>
    </source>
</evidence>
<feature type="compositionally biased region" description="Polar residues" evidence="1">
    <location>
        <begin position="1"/>
        <end position="11"/>
    </location>
</feature>
<evidence type="ECO:0000256" key="1">
    <source>
        <dbReference type="SAM" id="MobiDB-lite"/>
    </source>
</evidence>
<feature type="compositionally biased region" description="Basic and acidic residues" evidence="1">
    <location>
        <begin position="47"/>
        <end position="56"/>
    </location>
</feature>
<protein>
    <submittedName>
        <fullName evidence="3">Uncharacterized protein</fullName>
    </submittedName>
</protein>
<accession>A0A7I4YC00</accession>
<proteinExistence type="predicted"/>
<organism evidence="2 3">
    <name type="scientific">Haemonchus contortus</name>
    <name type="common">Barber pole worm</name>
    <dbReference type="NCBI Taxonomy" id="6289"/>
    <lineage>
        <taxon>Eukaryota</taxon>
        <taxon>Metazoa</taxon>
        <taxon>Ecdysozoa</taxon>
        <taxon>Nematoda</taxon>
        <taxon>Chromadorea</taxon>
        <taxon>Rhabditida</taxon>
        <taxon>Rhabditina</taxon>
        <taxon>Rhabditomorpha</taxon>
        <taxon>Strongyloidea</taxon>
        <taxon>Trichostrongylidae</taxon>
        <taxon>Haemonchus</taxon>
    </lineage>
</organism>
<feature type="compositionally biased region" description="Low complexity" evidence="1">
    <location>
        <begin position="23"/>
        <end position="36"/>
    </location>
</feature>
<feature type="compositionally biased region" description="Polar residues" evidence="1">
    <location>
        <begin position="103"/>
        <end position="118"/>
    </location>
</feature>
<dbReference type="WBParaSite" id="HCON_00079340-00001">
    <property type="protein sequence ID" value="HCON_00079340-00001"/>
    <property type="gene ID" value="HCON_00079340"/>
</dbReference>
<feature type="region of interest" description="Disordered" evidence="1">
    <location>
        <begin position="1"/>
        <end position="136"/>
    </location>
</feature>
<keyword evidence="2" id="KW-1185">Reference proteome</keyword>
<dbReference type="AlphaFoldDB" id="A0A7I4YC00"/>
<dbReference type="Proteomes" id="UP000025227">
    <property type="component" value="Unplaced"/>
</dbReference>